<evidence type="ECO:0000313" key="2">
    <source>
        <dbReference type="EMBL" id="CAH1773304.1"/>
    </source>
</evidence>
<comment type="caution">
    <text evidence="2">The sequence shown here is derived from an EMBL/GenBank/DDBJ whole genome shotgun (WGS) entry which is preliminary data.</text>
</comment>
<reference evidence="2" key="1">
    <citation type="submission" date="2022-03" db="EMBL/GenBank/DDBJ databases">
        <authorList>
            <person name="Martin C."/>
        </authorList>
    </citation>
    <scope>NUCLEOTIDE SEQUENCE</scope>
</reference>
<dbReference type="Proteomes" id="UP000749559">
    <property type="component" value="Unassembled WGS sequence"/>
</dbReference>
<dbReference type="AlphaFoldDB" id="A0A8S4MWY4"/>
<organism evidence="2 3">
    <name type="scientific">Owenia fusiformis</name>
    <name type="common">Polychaete worm</name>
    <dbReference type="NCBI Taxonomy" id="6347"/>
    <lineage>
        <taxon>Eukaryota</taxon>
        <taxon>Metazoa</taxon>
        <taxon>Spiralia</taxon>
        <taxon>Lophotrochozoa</taxon>
        <taxon>Annelida</taxon>
        <taxon>Polychaeta</taxon>
        <taxon>Sedentaria</taxon>
        <taxon>Canalipalpata</taxon>
        <taxon>Sabellida</taxon>
        <taxon>Oweniida</taxon>
        <taxon>Oweniidae</taxon>
        <taxon>Owenia</taxon>
    </lineage>
</organism>
<feature type="region of interest" description="Disordered" evidence="1">
    <location>
        <begin position="146"/>
        <end position="173"/>
    </location>
</feature>
<protein>
    <submittedName>
        <fullName evidence="2">Uncharacterized protein</fullName>
    </submittedName>
</protein>
<feature type="compositionally biased region" description="Polar residues" evidence="1">
    <location>
        <begin position="105"/>
        <end position="116"/>
    </location>
</feature>
<feature type="region of interest" description="Disordered" evidence="1">
    <location>
        <begin position="309"/>
        <end position="329"/>
    </location>
</feature>
<accession>A0A8S4MWY4</accession>
<name>A0A8S4MWY4_OWEFU</name>
<feature type="compositionally biased region" description="Polar residues" evidence="1">
    <location>
        <begin position="146"/>
        <end position="171"/>
    </location>
</feature>
<evidence type="ECO:0000256" key="1">
    <source>
        <dbReference type="SAM" id="MobiDB-lite"/>
    </source>
</evidence>
<feature type="region of interest" description="Disordered" evidence="1">
    <location>
        <begin position="1"/>
        <end position="117"/>
    </location>
</feature>
<feature type="compositionally biased region" description="Polar residues" evidence="1">
    <location>
        <begin position="23"/>
        <end position="42"/>
    </location>
</feature>
<evidence type="ECO:0000313" key="3">
    <source>
        <dbReference type="Proteomes" id="UP000749559"/>
    </source>
</evidence>
<proteinExistence type="predicted"/>
<sequence length="349" mass="37786">MDIRIPQPQRYSNIISSPKGHNFTPQGQGYSPSQGHGYSPGQSYIHAGPQGFSPGQGQCLANIDAHWPSLPRSPNAKGNNPGATVKPLMHMDPAIVQHSGGPQYIRSTSDSNSKHSNPAVKALFTNQHSDPSLARVTAASPTQSINQSFSYANSPPNPQQIASPLQQTPPNTWHARQWTTTHPTIRPDQLQVSQSQPNTNTHQMLTNSQAVYTHHHALYTQGQALHTQGQGLLQTQGQTPPTQCQGKHTQGKAIPQGYMVGTSQGHGSQQFYSASNPQQYYIAPGQVSPGSHAPLPRQTSQYINAVSSSSGVFHSNPQPPDLKPQTPRSRVVAVDLQYIEATHQPQNDT</sequence>
<dbReference type="EMBL" id="CAIIXF020000001">
    <property type="protein sequence ID" value="CAH1773304.1"/>
    <property type="molecule type" value="Genomic_DNA"/>
</dbReference>
<keyword evidence="3" id="KW-1185">Reference proteome</keyword>
<gene>
    <name evidence="2" type="ORF">OFUS_LOCUS920</name>
</gene>